<dbReference type="GeneID" id="70906551"/>
<dbReference type="KEGG" id="bgj:AWC36_07090"/>
<proteinExistence type="predicted"/>
<evidence type="ECO:0000313" key="1">
    <source>
        <dbReference type="EMBL" id="RLM24544.1"/>
    </source>
</evidence>
<protein>
    <submittedName>
        <fullName evidence="1">Uncharacterized protein</fullName>
    </submittedName>
</protein>
<dbReference type="Proteomes" id="UP000285972">
    <property type="component" value="Unassembled WGS sequence"/>
</dbReference>
<name>A0AAE8ENP5_9GAMM</name>
<dbReference type="AlphaFoldDB" id="A0AAE8ENP5"/>
<reference evidence="1 2" key="1">
    <citation type="submission" date="2016-09" db="EMBL/GenBank/DDBJ databases">
        <authorList>
            <person name="Doonan J."/>
            <person name="Pachebat J.A."/>
            <person name="Golyshin P.N."/>
            <person name="Denman S."/>
            <person name="Mcdonald J.E."/>
        </authorList>
    </citation>
    <scope>NUCLEOTIDE SEQUENCE [LARGE SCALE GENOMIC DNA]</scope>
    <source>
        <strain evidence="1 2">FRB141</strain>
    </source>
</reference>
<gene>
    <name evidence="1" type="ORF">BIY26_10235</name>
</gene>
<accession>A0AAE8ENP5</accession>
<dbReference type="EMBL" id="MJLX01000023">
    <property type="protein sequence ID" value="RLM24544.1"/>
    <property type="molecule type" value="Genomic_DNA"/>
</dbReference>
<dbReference type="RefSeq" id="WP_095834034.1">
    <property type="nucleotide sequence ID" value="NZ_CP014137.1"/>
</dbReference>
<organism evidence="1 2">
    <name type="scientific">Brenneria goodwinii</name>
    <dbReference type="NCBI Taxonomy" id="1109412"/>
    <lineage>
        <taxon>Bacteria</taxon>
        <taxon>Pseudomonadati</taxon>
        <taxon>Pseudomonadota</taxon>
        <taxon>Gammaproteobacteria</taxon>
        <taxon>Enterobacterales</taxon>
        <taxon>Pectobacteriaceae</taxon>
        <taxon>Brenneria</taxon>
    </lineage>
</organism>
<evidence type="ECO:0000313" key="2">
    <source>
        <dbReference type="Proteomes" id="UP000285972"/>
    </source>
</evidence>
<comment type="caution">
    <text evidence="1">The sequence shown here is derived from an EMBL/GenBank/DDBJ whole genome shotgun (WGS) entry which is preliminary data.</text>
</comment>
<sequence>MAKYHPEPAYFSEKICIDYTDYLAALCKKRWRFIDAIYGVWPIFGMVIKIPLSWQKVSGKERLKMLALQVLSTQVSDETNIIRLIELARQQGLRAFDILLPYSLTNEQLGVIDEECHDALALTQQDERLSVQIVAEPGSFMK</sequence>